<feature type="region of interest" description="Disordered" evidence="1">
    <location>
        <begin position="52"/>
        <end position="100"/>
    </location>
</feature>
<feature type="compositionally biased region" description="Acidic residues" evidence="1">
    <location>
        <begin position="73"/>
        <end position="85"/>
    </location>
</feature>
<evidence type="ECO:0000313" key="4">
    <source>
        <dbReference type="Proteomes" id="UP000714275"/>
    </source>
</evidence>
<gene>
    <name evidence="3" type="ORF">EV702DRAFT_1047308</name>
</gene>
<accession>A0A9P6ZR83</accession>
<dbReference type="SUPFAM" id="SSF50104">
    <property type="entry name" value="Translation proteins SH3-like domain"/>
    <property type="match status" value="1"/>
</dbReference>
<dbReference type="SMART" id="SM00739">
    <property type="entry name" value="KOW"/>
    <property type="match status" value="5"/>
</dbReference>
<evidence type="ECO:0000313" key="3">
    <source>
        <dbReference type="EMBL" id="KAG1774996.1"/>
    </source>
</evidence>
<dbReference type="EMBL" id="JABBWD010000037">
    <property type="protein sequence ID" value="KAG1774996.1"/>
    <property type="molecule type" value="Genomic_DNA"/>
</dbReference>
<comment type="caution">
    <text evidence="3">The sequence shown here is derived from an EMBL/GenBank/DDBJ whole genome shotgun (WGS) entry which is preliminary data.</text>
</comment>
<dbReference type="OrthoDB" id="28901at2759"/>
<dbReference type="Gene3D" id="2.30.30.30">
    <property type="match status" value="1"/>
</dbReference>
<name>A0A9P6ZR83_9AGAM</name>
<evidence type="ECO:0000256" key="1">
    <source>
        <dbReference type="SAM" id="MobiDB-lite"/>
    </source>
</evidence>
<reference evidence="3" key="1">
    <citation type="journal article" date="2020" name="New Phytol.">
        <title>Comparative genomics reveals dynamic genome evolution in host specialist ectomycorrhizal fungi.</title>
        <authorList>
            <person name="Lofgren L.A."/>
            <person name="Nguyen N.H."/>
            <person name="Vilgalys R."/>
            <person name="Ruytinx J."/>
            <person name="Liao H.L."/>
            <person name="Branco S."/>
            <person name="Kuo A."/>
            <person name="LaButti K."/>
            <person name="Lipzen A."/>
            <person name="Andreopoulos W."/>
            <person name="Pangilinan J."/>
            <person name="Riley R."/>
            <person name="Hundley H."/>
            <person name="Na H."/>
            <person name="Barry K."/>
            <person name="Grigoriev I.V."/>
            <person name="Stajich J.E."/>
            <person name="Kennedy P.G."/>
        </authorList>
    </citation>
    <scope>NUCLEOTIDE SEQUENCE</scope>
    <source>
        <strain evidence="3">DOB743</strain>
    </source>
</reference>
<dbReference type="Proteomes" id="UP000714275">
    <property type="component" value="Unassembled WGS sequence"/>
</dbReference>
<feature type="domain" description="KOW" evidence="2">
    <location>
        <begin position="410"/>
        <end position="437"/>
    </location>
</feature>
<dbReference type="CDD" id="cd06091">
    <property type="entry name" value="KOW_NusG"/>
    <property type="match status" value="1"/>
</dbReference>
<protein>
    <recommendedName>
        <fullName evidence="2">KOW domain-containing protein</fullName>
    </recommendedName>
</protein>
<organism evidence="3 4">
    <name type="scientific">Suillus placidus</name>
    <dbReference type="NCBI Taxonomy" id="48579"/>
    <lineage>
        <taxon>Eukaryota</taxon>
        <taxon>Fungi</taxon>
        <taxon>Dikarya</taxon>
        <taxon>Basidiomycota</taxon>
        <taxon>Agaricomycotina</taxon>
        <taxon>Agaricomycetes</taxon>
        <taxon>Agaricomycetidae</taxon>
        <taxon>Boletales</taxon>
        <taxon>Suillineae</taxon>
        <taxon>Suillaceae</taxon>
        <taxon>Suillus</taxon>
    </lineage>
</organism>
<proteinExistence type="predicted"/>
<dbReference type="InterPro" id="IPR005824">
    <property type="entry name" value="KOW"/>
</dbReference>
<dbReference type="InterPro" id="IPR014722">
    <property type="entry name" value="Rib_uL2_dom2"/>
</dbReference>
<evidence type="ECO:0000259" key="2">
    <source>
        <dbReference type="SMART" id="SM00739"/>
    </source>
</evidence>
<dbReference type="AlphaFoldDB" id="A0A9P6ZR83"/>
<sequence length="837" mass="92857">MAKHAASNDGAPTLKCIRIYDNDWKESRDALFSGDGDDELALANLRAVKAKHIHPASSAPKDSSMADRQSTTAEDDNDKEEEGEEDNHNKPSESWKVTPLPGLSSAVRCTTAINKITNRFEGTQPSSSQDRQTIPTSISGLIPLAGLQDGRMYLLHVQRNVTDYIAAHLQRKFAVKVSAWIAGQLYVVADSPKTIADSLPFSLYLAVKQYLVITDEEHEMVERSCSKLPNPAWVRIKHGKYKGNIAQVFDSDLPNDLVAVLVPLQDFPYPMSRGSRSLLDRSHLPNGDAVSNINRGDEVIGCKYKGERYYMGLLLRNFHRNCLERVVCPHINDIELHLRSGWDKSFLKSTVFSMQFLHAGDWAKVIKGDLSSEVGKVTSTDHTVSSATLDLSLSGHQKEVECRLQDIEHMFRIGDTVRVVAGPYFGVEGHIIEMVDDIFCLCQDVSKEEVKVEVSKYYLDQRPLTHTRQARPPTQQLFTPPADVESIQIGDCVEVLVGEHIGKCGIVHWLPKGGDLVQRTHLPHLQTLQFTKDKGYDVKPGDIVRVAHGPEYQTKGIVQSVDFPNARLTLLSDIDHSLVDVPISFVMKIHNASLDSFKQDIRQDVFIIGGDSMHYNSTPERCHKVWKETKRSLTAIADPGTSSSAWTNWTTSPEDQACSPLPSINPSSLTADPKSWTVDTLDNIDSRSEKLKEGPLAWLMTKEFSSKFTTYHVMLKVSPSFMRGRLHNRFVSTTCADPFLGLNGPAPEGCVAVFCSSNGAGAAIQHYHIHITDLSPAPPRKKNQECIVLDGNHCGSISTIAKCNLKKNTVDIAVTPSTLVNLCFNQICLLEKSRATM</sequence>
<dbReference type="InterPro" id="IPR008991">
    <property type="entry name" value="Translation_prot_SH3-like_sf"/>
</dbReference>
<feature type="domain" description="KOW" evidence="2">
    <location>
        <begin position="779"/>
        <end position="806"/>
    </location>
</feature>
<feature type="domain" description="KOW" evidence="2">
    <location>
        <begin position="486"/>
        <end position="513"/>
    </location>
</feature>
<keyword evidence="4" id="KW-1185">Reference proteome</keyword>
<feature type="domain" description="KOW" evidence="2">
    <location>
        <begin position="537"/>
        <end position="564"/>
    </location>
</feature>
<feature type="domain" description="KOW" evidence="2">
    <location>
        <begin position="356"/>
        <end position="383"/>
    </location>
</feature>